<evidence type="ECO:0000313" key="2">
    <source>
        <dbReference type="EMBL" id="PON53410.1"/>
    </source>
</evidence>
<dbReference type="Proteomes" id="UP000237000">
    <property type="component" value="Unassembled WGS sequence"/>
</dbReference>
<dbReference type="AlphaFoldDB" id="A0A2P5BXA7"/>
<protein>
    <submittedName>
        <fullName evidence="2">Uncharacterized protein</fullName>
    </submittedName>
</protein>
<gene>
    <name evidence="2" type="ORF">TorRG33x02_305550</name>
</gene>
<dbReference type="EMBL" id="JXTC01000445">
    <property type="protein sequence ID" value="PON53410.1"/>
    <property type="molecule type" value="Genomic_DNA"/>
</dbReference>
<dbReference type="OrthoDB" id="10472923at2759"/>
<reference evidence="3" key="1">
    <citation type="submission" date="2016-06" db="EMBL/GenBank/DDBJ databases">
        <title>Parallel loss of symbiosis genes in relatives of nitrogen-fixing non-legume Parasponia.</title>
        <authorList>
            <person name="Van Velzen R."/>
            <person name="Holmer R."/>
            <person name="Bu F."/>
            <person name="Rutten L."/>
            <person name="Van Zeijl A."/>
            <person name="Liu W."/>
            <person name="Santuari L."/>
            <person name="Cao Q."/>
            <person name="Sharma T."/>
            <person name="Shen D."/>
            <person name="Roswanjaya Y."/>
            <person name="Wardhani T."/>
            <person name="Kalhor M.S."/>
            <person name="Jansen J."/>
            <person name="Van den Hoogen J."/>
            <person name="Gungor B."/>
            <person name="Hartog M."/>
            <person name="Hontelez J."/>
            <person name="Verver J."/>
            <person name="Yang W.-C."/>
            <person name="Schijlen E."/>
            <person name="Repin R."/>
            <person name="Schilthuizen M."/>
            <person name="Schranz E."/>
            <person name="Heidstra R."/>
            <person name="Miyata K."/>
            <person name="Fedorova E."/>
            <person name="Kohlen W."/>
            <person name="Bisseling T."/>
            <person name="Smit S."/>
            <person name="Geurts R."/>
        </authorList>
    </citation>
    <scope>NUCLEOTIDE SEQUENCE [LARGE SCALE GENOMIC DNA]</scope>
    <source>
        <strain evidence="3">cv. RG33-2</strain>
    </source>
</reference>
<dbReference type="InParanoid" id="A0A2P5BXA7"/>
<organism evidence="2 3">
    <name type="scientific">Trema orientale</name>
    <name type="common">Charcoal tree</name>
    <name type="synonym">Celtis orientalis</name>
    <dbReference type="NCBI Taxonomy" id="63057"/>
    <lineage>
        <taxon>Eukaryota</taxon>
        <taxon>Viridiplantae</taxon>
        <taxon>Streptophyta</taxon>
        <taxon>Embryophyta</taxon>
        <taxon>Tracheophyta</taxon>
        <taxon>Spermatophyta</taxon>
        <taxon>Magnoliopsida</taxon>
        <taxon>eudicotyledons</taxon>
        <taxon>Gunneridae</taxon>
        <taxon>Pentapetalae</taxon>
        <taxon>rosids</taxon>
        <taxon>fabids</taxon>
        <taxon>Rosales</taxon>
        <taxon>Cannabaceae</taxon>
        <taxon>Trema</taxon>
    </lineage>
</organism>
<feature type="region of interest" description="Disordered" evidence="1">
    <location>
        <begin position="1"/>
        <end position="37"/>
    </location>
</feature>
<sequence>MVVTRATSNSPTPKSNLKSPVKRRGNSGQPKSKEQVKFMGKKLRLDPDSEKALIPRNLKDWELKIKP</sequence>
<accession>A0A2P5BXA7</accession>
<evidence type="ECO:0000256" key="1">
    <source>
        <dbReference type="SAM" id="MobiDB-lite"/>
    </source>
</evidence>
<evidence type="ECO:0000313" key="3">
    <source>
        <dbReference type="Proteomes" id="UP000237000"/>
    </source>
</evidence>
<name>A0A2P5BXA7_TREOI</name>
<proteinExistence type="predicted"/>
<feature type="compositionally biased region" description="Polar residues" evidence="1">
    <location>
        <begin position="1"/>
        <end position="18"/>
    </location>
</feature>
<comment type="caution">
    <text evidence="2">The sequence shown here is derived from an EMBL/GenBank/DDBJ whole genome shotgun (WGS) entry which is preliminary data.</text>
</comment>
<keyword evidence="3" id="KW-1185">Reference proteome</keyword>